<evidence type="ECO:0000256" key="1">
    <source>
        <dbReference type="ARBA" id="ARBA00012506"/>
    </source>
</evidence>
<dbReference type="InterPro" id="IPR006675">
    <property type="entry name" value="HDIG_dom"/>
</dbReference>
<comment type="caution">
    <text evidence="8">The sequence shown here is derived from an EMBL/GenBank/DDBJ whole genome shotgun (WGS) entry which is preliminary data.</text>
</comment>
<dbReference type="Proteomes" id="UP000029579">
    <property type="component" value="Unassembled WGS sequence"/>
</dbReference>
<dbReference type="Pfam" id="PF01966">
    <property type="entry name" value="HD"/>
    <property type="match status" value="1"/>
</dbReference>
<dbReference type="NCBIfam" id="TIGR00488">
    <property type="entry name" value="bis(5'-nucleosyl)-tetraphosphatase (symmetrical) YqeK"/>
    <property type="match status" value="1"/>
</dbReference>
<dbReference type="GO" id="GO:0008803">
    <property type="term" value="F:bis(5'-nucleosyl)-tetraphosphatase (symmetrical) activity"/>
    <property type="evidence" value="ECO:0007669"/>
    <property type="project" value="UniProtKB-EC"/>
</dbReference>
<evidence type="ECO:0000256" key="2">
    <source>
        <dbReference type="ARBA" id="ARBA00022723"/>
    </source>
</evidence>
<dbReference type="OrthoDB" id="5295945at2"/>
<evidence type="ECO:0000259" key="7">
    <source>
        <dbReference type="PROSITE" id="PS51831"/>
    </source>
</evidence>
<dbReference type="GO" id="GO:0046872">
    <property type="term" value="F:metal ion binding"/>
    <property type="evidence" value="ECO:0007669"/>
    <property type="project" value="UniProtKB-KW"/>
</dbReference>
<dbReference type="Gene3D" id="1.10.3210.10">
    <property type="entry name" value="Hypothetical protein af1432"/>
    <property type="match status" value="1"/>
</dbReference>
<dbReference type="AlphaFoldDB" id="A0A095WZW6"/>
<dbReference type="PANTHER" id="PTHR35795:SF1">
    <property type="entry name" value="BIS(5'-NUCLEOSYL)-TETRAPHOSPHATASE, SYMMETRICAL"/>
    <property type="match status" value="1"/>
</dbReference>
<dbReference type="GO" id="GO:0000166">
    <property type="term" value="F:nucleotide binding"/>
    <property type="evidence" value="ECO:0007669"/>
    <property type="project" value="UniProtKB-KW"/>
</dbReference>
<dbReference type="PANTHER" id="PTHR35795">
    <property type="entry name" value="SLR1885 PROTEIN"/>
    <property type="match status" value="1"/>
</dbReference>
<keyword evidence="5" id="KW-0408">Iron</keyword>
<evidence type="ECO:0000313" key="9">
    <source>
        <dbReference type="Proteomes" id="UP000029579"/>
    </source>
</evidence>
<dbReference type="InterPro" id="IPR003607">
    <property type="entry name" value="HD/PDEase_dom"/>
</dbReference>
<dbReference type="InterPro" id="IPR006674">
    <property type="entry name" value="HD_domain"/>
</dbReference>
<organism evidence="8 9">
    <name type="scientific">Anaerococcus lactolyticus S7-1-13</name>
    <dbReference type="NCBI Taxonomy" id="1284686"/>
    <lineage>
        <taxon>Bacteria</taxon>
        <taxon>Bacillati</taxon>
        <taxon>Bacillota</taxon>
        <taxon>Tissierellia</taxon>
        <taxon>Tissierellales</taxon>
        <taxon>Peptoniphilaceae</taxon>
        <taxon>Anaerococcus</taxon>
    </lineage>
</organism>
<dbReference type="SMART" id="SM00471">
    <property type="entry name" value="HDc"/>
    <property type="match status" value="1"/>
</dbReference>
<dbReference type="SUPFAM" id="SSF109604">
    <property type="entry name" value="HD-domain/PDEase-like"/>
    <property type="match status" value="1"/>
</dbReference>
<gene>
    <name evidence="8" type="ORF">HMPREF1630_09150</name>
</gene>
<dbReference type="RefSeq" id="WP_037328826.1">
    <property type="nucleotide sequence ID" value="NZ_JRMW01000043.1"/>
</dbReference>
<protein>
    <recommendedName>
        <fullName evidence="1">bis(5'-nucleosyl)-tetraphosphatase (symmetrical)</fullName>
        <ecNumber evidence="1">3.6.1.41</ecNumber>
    </recommendedName>
</protein>
<dbReference type="EC" id="3.6.1.41" evidence="1"/>
<name>A0A095WZW6_9FIRM</name>
<keyword evidence="4 8" id="KW-0378">Hydrolase</keyword>
<comment type="catalytic activity">
    <reaction evidence="6">
        <text>P(1),P(4)-bis(5'-adenosyl) tetraphosphate + H2O = 2 ADP + 2 H(+)</text>
        <dbReference type="Rhea" id="RHEA:24252"/>
        <dbReference type="ChEBI" id="CHEBI:15377"/>
        <dbReference type="ChEBI" id="CHEBI:15378"/>
        <dbReference type="ChEBI" id="CHEBI:58141"/>
        <dbReference type="ChEBI" id="CHEBI:456216"/>
        <dbReference type="EC" id="3.6.1.41"/>
    </reaction>
</comment>
<reference evidence="8 9" key="1">
    <citation type="submission" date="2014-07" db="EMBL/GenBank/DDBJ databases">
        <authorList>
            <person name="McCorrison J."/>
            <person name="Sanka R."/>
            <person name="Torralba M."/>
            <person name="Gillis M."/>
            <person name="Haft D.H."/>
            <person name="Methe B."/>
            <person name="Sutton G."/>
            <person name="Nelson K.E."/>
        </authorList>
    </citation>
    <scope>NUCLEOTIDE SEQUENCE [LARGE SCALE GENOMIC DNA]</scope>
    <source>
        <strain evidence="8 9">S7-1-13</strain>
    </source>
</reference>
<dbReference type="PROSITE" id="PS51831">
    <property type="entry name" value="HD"/>
    <property type="match status" value="1"/>
</dbReference>
<evidence type="ECO:0000256" key="4">
    <source>
        <dbReference type="ARBA" id="ARBA00022801"/>
    </source>
</evidence>
<evidence type="ECO:0000256" key="6">
    <source>
        <dbReference type="ARBA" id="ARBA00049417"/>
    </source>
</evidence>
<dbReference type="InterPro" id="IPR051094">
    <property type="entry name" value="Diverse_Catalytic_Enzymes"/>
</dbReference>
<keyword evidence="3" id="KW-0547">Nucleotide-binding</keyword>
<dbReference type="CDD" id="cd00077">
    <property type="entry name" value="HDc"/>
    <property type="match status" value="1"/>
</dbReference>
<dbReference type="eggNOG" id="COG1713">
    <property type="taxonomic scope" value="Bacteria"/>
</dbReference>
<evidence type="ECO:0000313" key="8">
    <source>
        <dbReference type="EMBL" id="KGF03148.1"/>
    </source>
</evidence>
<sequence length="194" mass="22222">MNDLTKIYEKLKHDIGEKRFEHSLRVAKTAEKMAVKFDVDPKKAFMSGLVHDCAKYNEESYIKKFNIDRAAYPVSSIKDSVLHAFLGAEVAKKVYNIYDEDILNAIKYHTTGRKAMSDLEKIIFIADAIEPGREFEGIENIREVAYNNLDDALLLLLDSNIVFLINKKALINPLSFEARNYLIEEKNGKIRCNS</sequence>
<proteinExistence type="predicted"/>
<evidence type="ECO:0000256" key="5">
    <source>
        <dbReference type="ARBA" id="ARBA00023004"/>
    </source>
</evidence>
<dbReference type="InterPro" id="IPR005249">
    <property type="entry name" value="YqeK"/>
</dbReference>
<dbReference type="EMBL" id="JRMW01000043">
    <property type="protein sequence ID" value="KGF03148.1"/>
    <property type="molecule type" value="Genomic_DNA"/>
</dbReference>
<evidence type="ECO:0000256" key="3">
    <source>
        <dbReference type="ARBA" id="ARBA00022741"/>
    </source>
</evidence>
<dbReference type="NCBIfam" id="TIGR00277">
    <property type="entry name" value="HDIG"/>
    <property type="match status" value="1"/>
</dbReference>
<keyword evidence="2" id="KW-0479">Metal-binding</keyword>
<accession>A0A095WZW6</accession>
<feature type="domain" description="HD" evidence="7">
    <location>
        <begin position="19"/>
        <end position="132"/>
    </location>
</feature>